<dbReference type="EMBL" id="BAAFJT010000040">
    <property type="protein sequence ID" value="GAB0206126.1"/>
    <property type="molecule type" value="Genomic_DNA"/>
</dbReference>
<dbReference type="GO" id="GO:0004860">
    <property type="term" value="F:protein kinase inhibitor activity"/>
    <property type="evidence" value="ECO:0007669"/>
    <property type="project" value="UniProtKB-KW"/>
</dbReference>
<name>A0ABC9Y853_GRUJA</name>
<evidence type="ECO:0000313" key="1">
    <source>
        <dbReference type="EMBL" id="GAB0206126.1"/>
    </source>
</evidence>
<protein>
    <submittedName>
        <fullName evidence="1">cAMP-dependent protein kinase inhibitor alpha</fullName>
    </submittedName>
</protein>
<evidence type="ECO:0000313" key="2">
    <source>
        <dbReference type="Proteomes" id="UP001623348"/>
    </source>
</evidence>
<proteinExistence type="predicted"/>
<keyword evidence="1" id="KW-0649">Protein kinase inhibitor</keyword>
<dbReference type="AlphaFoldDB" id="A0ABC9Y853"/>
<organism evidence="1 2">
    <name type="scientific">Grus japonensis</name>
    <name type="common">Japanese crane</name>
    <name type="synonym">Red-crowned crane</name>
    <dbReference type="NCBI Taxonomy" id="30415"/>
    <lineage>
        <taxon>Eukaryota</taxon>
        <taxon>Metazoa</taxon>
        <taxon>Chordata</taxon>
        <taxon>Craniata</taxon>
        <taxon>Vertebrata</taxon>
        <taxon>Euteleostomi</taxon>
        <taxon>Archelosauria</taxon>
        <taxon>Archosauria</taxon>
        <taxon>Dinosauria</taxon>
        <taxon>Saurischia</taxon>
        <taxon>Theropoda</taxon>
        <taxon>Coelurosauria</taxon>
        <taxon>Aves</taxon>
        <taxon>Neognathae</taxon>
        <taxon>Neoaves</taxon>
        <taxon>Gruiformes</taxon>
        <taxon>Gruidae</taxon>
        <taxon>Grus</taxon>
    </lineage>
</organism>
<accession>A0ABC9Y853</accession>
<dbReference type="Proteomes" id="UP001623348">
    <property type="component" value="Unassembled WGS sequence"/>
</dbReference>
<reference evidence="1 2" key="1">
    <citation type="submission" date="2024-06" db="EMBL/GenBank/DDBJ databases">
        <title>The draft genome of Grus japonensis, version 3.</title>
        <authorList>
            <person name="Nabeshima K."/>
            <person name="Suzuki S."/>
            <person name="Onuma M."/>
        </authorList>
    </citation>
    <scope>NUCLEOTIDE SEQUENCE [LARGE SCALE GENOMIC DNA]</scope>
    <source>
        <strain evidence="1 2">451A</strain>
    </source>
</reference>
<sequence length="128" mass="14053">MRPLGSPKLGGQGGMKKKKVEAAVKRSKKMKRSLPVFPITIYIDGSPNGKLKIEVARICRCSGTEYALSKSADDTKLSGAVDMLEGRDAIQRDLDSLEKWVHVNLMKFNKAKCEILCLGWAISNISAD</sequence>
<keyword evidence="2" id="KW-1185">Reference proteome</keyword>
<comment type="caution">
    <text evidence="1">The sequence shown here is derived from an EMBL/GenBank/DDBJ whole genome shotgun (WGS) entry which is preliminary data.</text>
</comment>
<gene>
    <name evidence="1" type="ORF">GRJ2_003078200</name>
</gene>